<protein>
    <recommendedName>
        <fullName evidence="3">Methyltransferase</fullName>
    </recommendedName>
</protein>
<evidence type="ECO:0000313" key="1">
    <source>
        <dbReference type="EMBL" id="KAK3279531.1"/>
    </source>
</evidence>
<dbReference type="AlphaFoldDB" id="A0AAE0GLD6"/>
<dbReference type="Proteomes" id="UP001190700">
    <property type="component" value="Unassembled WGS sequence"/>
</dbReference>
<dbReference type="EMBL" id="LGRX02004810">
    <property type="protein sequence ID" value="KAK3279531.1"/>
    <property type="molecule type" value="Genomic_DNA"/>
</dbReference>
<sequence length="133" mass="15151">MRKEVREARGKVQKMKRWQVKEASLLNWGLELLMTVPAEVKRLSVEVDWSEIQRVWDPWAGTGVIGKVLKAANPHLSVTLSVMNIDWNVQLGRRCMWGNMVFKNPMIRAKLLSGGEQQGARTYTVSIGKFANN</sequence>
<evidence type="ECO:0000313" key="2">
    <source>
        <dbReference type="Proteomes" id="UP001190700"/>
    </source>
</evidence>
<gene>
    <name evidence="1" type="ORF">CYMTET_12590</name>
</gene>
<evidence type="ECO:0008006" key="3">
    <source>
        <dbReference type="Google" id="ProtNLM"/>
    </source>
</evidence>
<comment type="caution">
    <text evidence="1">The sequence shown here is derived from an EMBL/GenBank/DDBJ whole genome shotgun (WGS) entry which is preliminary data.</text>
</comment>
<keyword evidence="2" id="KW-1185">Reference proteome</keyword>
<reference evidence="1 2" key="1">
    <citation type="journal article" date="2015" name="Genome Biol. Evol.">
        <title>Comparative Genomics of a Bacterivorous Green Alga Reveals Evolutionary Causalities and Consequences of Phago-Mixotrophic Mode of Nutrition.</title>
        <authorList>
            <person name="Burns J.A."/>
            <person name="Paasch A."/>
            <person name="Narechania A."/>
            <person name="Kim E."/>
        </authorList>
    </citation>
    <scope>NUCLEOTIDE SEQUENCE [LARGE SCALE GENOMIC DNA]</scope>
    <source>
        <strain evidence="1 2">PLY_AMNH</strain>
    </source>
</reference>
<proteinExistence type="predicted"/>
<accession>A0AAE0GLD6</accession>
<name>A0AAE0GLD6_9CHLO</name>
<organism evidence="1 2">
    <name type="scientific">Cymbomonas tetramitiformis</name>
    <dbReference type="NCBI Taxonomy" id="36881"/>
    <lineage>
        <taxon>Eukaryota</taxon>
        <taxon>Viridiplantae</taxon>
        <taxon>Chlorophyta</taxon>
        <taxon>Pyramimonadophyceae</taxon>
        <taxon>Pyramimonadales</taxon>
        <taxon>Pyramimonadaceae</taxon>
        <taxon>Cymbomonas</taxon>
    </lineage>
</organism>